<dbReference type="InParanoid" id="C1G6F5"/>
<dbReference type="OrthoDB" id="10581555at2759"/>
<sequence length="155" mass="17551">MRKQDGSAETGHELCHVVVVDKVDGEAAELDTRTDEAKQLVASVRDCEDTELPAHLPSTWPNGRRSSAAATNEFDPVRTTRWQSVLNFVVILYLIFLNITNAQERWVIKGVGSLHESQDASPAPREGYRERQLLIVDEEMEDQNDLLELMDEMSR</sequence>
<dbReference type="VEuPathDB" id="FungiDB:PADG_02760"/>
<gene>
    <name evidence="1" type="ORF">PADG_02760</name>
</gene>
<dbReference type="HOGENOM" id="CLU_1696066_0_0_1"/>
<dbReference type="eggNOG" id="ENOG502RQZ1">
    <property type="taxonomic scope" value="Eukaryota"/>
</dbReference>
<dbReference type="AlphaFoldDB" id="C1G6F5"/>
<dbReference type="GeneID" id="22582186"/>
<dbReference type="EMBL" id="KN275959">
    <property type="protein sequence ID" value="EEH46662.2"/>
    <property type="molecule type" value="Genomic_DNA"/>
</dbReference>
<keyword evidence="2" id="KW-1185">Reference proteome</keyword>
<proteinExistence type="predicted"/>
<name>C1G6F5_PARBD</name>
<organism evidence="1 2">
    <name type="scientific">Paracoccidioides brasiliensis (strain Pb18)</name>
    <dbReference type="NCBI Taxonomy" id="502780"/>
    <lineage>
        <taxon>Eukaryota</taxon>
        <taxon>Fungi</taxon>
        <taxon>Dikarya</taxon>
        <taxon>Ascomycota</taxon>
        <taxon>Pezizomycotina</taxon>
        <taxon>Eurotiomycetes</taxon>
        <taxon>Eurotiomycetidae</taxon>
        <taxon>Onygenales</taxon>
        <taxon>Ajellomycetaceae</taxon>
        <taxon>Paracoccidioides</taxon>
    </lineage>
</organism>
<evidence type="ECO:0000313" key="1">
    <source>
        <dbReference type="EMBL" id="EEH46662.2"/>
    </source>
</evidence>
<dbReference type="Proteomes" id="UP000001628">
    <property type="component" value="Unassembled WGS sequence"/>
</dbReference>
<dbReference type="RefSeq" id="XP_010758118.1">
    <property type="nucleotide sequence ID" value="XM_010759816.1"/>
</dbReference>
<reference evidence="1 2" key="1">
    <citation type="journal article" date="2011" name="PLoS Genet.">
        <title>Comparative genomic analysis of human fungal pathogens causing paracoccidioidomycosis.</title>
        <authorList>
            <person name="Desjardins C.A."/>
            <person name="Champion M.D."/>
            <person name="Holder J.W."/>
            <person name="Muszewska A."/>
            <person name="Goldberg J."/>
            <person name="Bailao A.M."/>
            <person name="Brigido M.M."/>
            <person name="Ferreira M.E."/>
            <person name="Garcia A.M."/>
            <person name="Grynberg M."/>
            <person name="Gujja S."/>
            <person name="Heiman D.I."/>
            <person name="Henn M.R."/>
            <person name="Kodira C.D."/>
            <person name="Leon-Narvaez H."/>
            <person name="Longo L.V."/>
            <person name="Ma L.J."/>
            <person name="Malavazi I."/>
            <person name="Matsuo A.L."/>
            <person name="Morais F.V."/>
            <person name="Pereira M."/>
            <person name="Rodriguez-Brito S."/>
            <person name="Sakthikumar S."/>
            <person name="Salem-Izacc S.M."/>
            <person name="Sykes S.M."/>
            <person name="Teixeira M.M."/>
            <person name="Vallejo M.C."/>
            <person name="Walter M.E."/>
            <person name="Yandava C."/>
            <person name="Young S."/>
            <person name="Zeng Q."/>
            <person name="Zucker J."/>
            <person name="Felipe M.S."/>
            <person name="Goldman G.H."/>
            <person name="Haas B.J."/>
            <person name="McEwen J.G."/>
            <person name="Nino-Vega G."/>
            <person name="Puccia R."/>
            <person name="San-Blas G."/>
            <person name="Soares C.M."/>
            <person name="Birren B.W."/>
            <person name="Cuomo C.A."/>
        </authorList>
    </citation>
    <scope>NUCLEOTIDE SEQUENCE [LARGE SCALE GENOMIC DNA]</scope>
    <source>
        <strain evidence="1 2">Pb18</strain>
    </source>
</reference>
<evidence type="ECO:0000313" key="2">
    <source>
        <dbReference type="Proteomes" id="UP000001628"/>
    </source>
</evidence>
<protein>
    <submittedName>
        <fullName evidence="1">Uncharacterized protein</fullName>
    </submittedName>
</protein>
<accession>C1G6F5</accession>
<dbReference type="KEGG" id="pbn:PADG_02760"/>